<dbReference type="CDD" id="cd09030">
    <property type="entry name" value="DUF1425"/>
    <property type="match status" value="1"/>
</dbReference>
<reference evidence="3" key="1">
    <citation type="submission" date="2017-02" db="EMBL/GenBank/DDBJ databases">
        <authorList>
            <person name="Varghese N."/>
            <person name="Submissions S."/>
        </authorList>
    </citation>
    <scope>NUCLEOTIDE SEQUENCE [LARGE SCALE GENOMIC DNA]</scope>
    <source>
        <strain evidence="3">DSM 19608</strain>
    </source>
</reference>
<feature type="chain" id="PRO_5013386791" evidence="1">
    <location>
        <begin position="22"/>
        <end position="130"/>
    </location>
</feature>
<feature type="signal peptide" evidence="1">
    <location>
        <begin position="1"/>
        <end position="21"/>
    </location>
</feature>
<dbReference type="AlphaFoldDB" id="A0A1T4PSG0"/>
<keyword evidence="3" id="KW-1185">Reference proteome</keyword>
<name>A0A1T4PSG0_VIBCI</name>
<evidence type="ECO:0000256" key="1">
    <source>
        <dbReference type="SAM" id="SignalP"/>
    </source>
</evidence>
<gene>
    <name evidence="2" type="ORF">SAMN02745782_01866</name>
</gene>
<dbReference type="InterPro" id="IPR010824">
    <property type="entry name" value="DUF1425"/>
</dbReference>
<keyword evidence="1" id="KW-0732">Signal</keyword>
<evidence type="ECO:0000313" key="2">
    <source>
        <dbReference type="EMBL" id="SJZ94485.1"/>
    </source>
</evidence>
<dbReference type="STRING" id="1123491.SAMN02745782_01866"/>
<organism evidence="2 3">
    <name type="scientific">Vibrio cincinnatiensis DSM 19608</name>
    <dbReference type="NCBI Taxonomy" id="1123491"/>
    <lineage>
        <taxon>Bacteria</taxon>
        <taxon>Pseudomonadati</taxon>
        <taxon>Pseudomonadota</taxon>
        <taxon>Gammaproteobacteria</taxon>
        <taxon>Vibrionales</taxon>
        <taxon>Vibrionaceae</taxon>
        <taxon>Vibrio</taxon>
    </lineage>
</organism>
<accession>A0A1T4PSG0</accession>
<dbReference type="InterPro" id="IPR038483">
    <property type="entry name" value="YcfL-like_sf"/>
</dbReference>
<protein>
    <submittedName>
        <fullName evidence="2">Uncharacterized conserved protein YcfL</fullName>
    </submittedName>
</protein>
<proteinExistence type="predicted"/>
<dbReference type="EMBL" id="FUXB01000008">
    <property type="protein sequence ID" value="SJZ94485.1"/>
    <property type="molecule type" value="Genomic_DNA"/>
</dbReference>
<sequence>MMKRRVLGLLAAWLISGCASNTTGLSVDGASQRVLFGDQVLAGRIQIEDISTTETHGQTRGLVRISSQYRGDQHLQYRFYWYDAEGLEVNVQPGPWKQIILRGDEMLPLSEVSVNPQGKQFRVQIRELKN</sequence>
<dbReference type="Pfam" id="PF07233">
    <property type="entry name" value="DUF1425"/>
    <property type="match status" value="1"/>
</dbReference>
<dbReference type="Gene3D" id="2.60.40.3230">
    <property type="match status" value="1"/>
</dbReference>
<dbReference type="Proteomes" id="UP000190834">
    <property type="component" value="Unassembled WGS sequence"/>
</dbReference>
<evidence type="ECO:0000313" key="3">
    <source>
        <dbReference type="Proteomes" id="UP000190834"/>
    </source>
</evidence>
<dbReference type="PROSITE" id="PS51257">
    <property type="entry name" value="PROKAR_LIPOPROTEIN"/>
    <property type="match status" value="1"/>
</dbReference>